<accession>A0A8H9I3R1</accession>
<dbReference type="HAMAP" id="MF_00671">
    <property type="entry name" value="TolB"/>
    <property type="match status" value="1"/>
</dbReference>
<dbReference type="Gene3D" id="2.120.10.30">
    <property type="entry name" value="TolB, C-terminal domain"/>
    <property type="match status" value="1"/>
</dbReference>
<comment type="subunit">
    <text evidence="5">The Tol-Pal system is composed of five core proteins: the inner membrane proteins TolA, TolQ and TolR, the periplasmic protein TolB and the outer membrane protein Pal. They form a network linking the inner and outer membranes and the peptidoglycan layer.</text>
</comment>
<dbReference type="EMBL" id="BMXN01000005">
    <property type="protein sequence ID" value="GGW22680.1"/>
    <property type="molecule type" value="Genomic_DNA"/>
</dbReference>
<evidence type="ECO:0000313" key="8">
    <source>
        <dbReference type="Proteomes" id="UP000623776"/>
    </source>
</evidence>
<evidence type="ECO:0000256" key="2">
    <source>
        <dbReference type="ARBA" id="ARBA00009820"/>
    </source>
</evidence>
<dbReference type="PANTHER" id="PTHR36842:SF1">
    <property type="entry name" value="PROTEIN TOLB"/>
    <property type="match status" value="1"/>
</dbReference>
<dbReference type="NCBIfam" id="TIGR02800">
    <property type="entry name" value="propeller_TolB"/>
    <property type="match status" value="1"/>
</dbReference>
<dbReference type="Proteomes" id="UP000623776">
    <property type="component" value="Unassembled WGS sequence"/>
</dbReference>
<evidence type="ECO:0000256" key="3">
    <source>
        <dbReference type="ARBA" id="ARBA00022729"/>
    </source>
</evidence>
<keyword evidence="5" id="KW-0131">Cell cycle</keyword>
<comment type="subcellular location">
    <subcellularLocation>
        <location evidence="1 5">Periplasm</location>
    </subcellularLocation>
</comment>
<dbReference type="InterPro" id="IPR007195">
    <property type="entry name" value="TolB_N"/>
</dbReference>
<dbReference type="Pfam" id="PF04052">
    <property type="entry name" value="TolB_N"/>
    <property type="match status" value="1"/>
</dbReference>
<comment type="function">
    <text evidence="5">Part of the Tol-Pal system, which plays a role in outer membrane invagination during cell division and is important for maintaining outer membrane integrity.</text>
</comment>
<evidence type="ECO:0000313" key="7">
    <source>
        <dbReference type="EMBL" id="GGW22680.1"/>
    </source>
</evidence>
<dbReference type="InterPro" id="IPR014167">
    <property type="entry name" value="Tol-Pal_TolB"/>
</dbReference>
<dbReference type="RefSeq" id="WP_189463046.1">
    <property type="nucleotide sequence ID" value="NZ_BMXN01000005.1"/>
</dbReference>
<keyword evidence="8" id="KW-1185">Reference proteome</keyword>
<feature type="chain" id="PRO_5035016325" description="Tol-Pal system protein TolB" evidence="5">
    <location>
        <begin position="23"/>
        <end position="428"/>
    </location>
</feature>
<dbReference type="Pfam" id="PF07676">
    <property type="entry name" value="PD40"/>
    <property type="match status" value="4"/>
</dbReference>
<keyword evidence="4 5" id="KW-0574">Periplasm</keyword>
<dbReference type="SUPFAM" id="SSF69304">
    <property type="entry name" value="Tricorn protease N-terminal domain"/>
    <property type="match status" value="1"/>
</dbReference>
<keyword evidence="3 5" id="KW-0732">Signal</keyword>
<dbReference type="GO" id="GO:0017038">
    <property type="term" value="P:protein import"/>
    <property type="evidence" value="ECO:0007669"/>
    <property type="project" value="InterPro"/>
</dbReference>
<dbReference type="PANTHER" id="PTHR36842">
    <property type="entry name" value="PROTEIN TOLB HOMOLOG"/>
    <property type="match status" value="1"/>
</dbReference>
<evidence type="ECO:0000256" key="5">
    <source>
        <dbReference type="HAMAP-Rule" id="MF_00671"/>
    </source>
</evidence>
<dbReference type="SUPFAM" id="SSF52964">
    <property type="entry name" value="TolB, N-terminal domain"/>
    <property type="match status" value="1"/>
</dbReference>
<dbReference type="InterPro" id="IPR011042">
    <property type="entry name" value="6-blade_b-propeller_TolB-like"/>
</dbReference>
<dbReference type="AlphaFoldDB" id="A0A8H9I3R1"/>
<organism evidence="7 8">
    <name type="scientific">Vreelandella hamiltonii</name>
    <dbReference type="NCBI Taxonomy" id="502829"/>
    <lineage>
        <taxon>Bacteria</taxon>
        <taxon>Pseudomonadati</taxon>
        <taxon>Pseudomonadota</taxon>
        <taxon>Gammaproteobacteria</taxon>
        <taxon>Oceanospirillales</taxon>
        <taxon>Halomonadaceae</taxon>
        <taxon>Vreelandella</taxon>
    </lineage>
</organism>
<sequence length="428" mass="46496" precursor="true">MQTLSKVWLFCVLLLISSVASANLTIEITRGSDRALPIGVVPFEGGEGFPEDVAQIIQDNLERSGYFSPLDRGAMFERPSQASDVQFGTWRSLDVRYLVVGRARQSGSGYELQFDLMDISGQRPILSETVTANSNDLRGAAHYISDEIFEAITDIRGAFSTRIAYVTAQGVGDNMQFGLYVADADGRRSQQVLTSDQPIMSPAWSPDGRKLAYVSFESGQAAIYIQDVATGQRVQATSFDGINGAPTWSPDGRRIAMSLSKDGQPEIYILDVANRSVERVTQSNSIDTEPAWSPDGRSLIFTSDRSGGPQIYQYSLGSGETNRITFTGNYNARARFSPDGEEIFFIHRSSRGYQVAKQDLGGGRLVVLSESTRDESPSVAPNGTMVIFATQQGSAGVLSAVSADGRSSFRLPAAQGEVRDPAWSPFLN</sequence>
<keyword evidence="5" id="KW-0132">Cell division</keyword>
<reference evidence="8" key="1">
    <citation type="journal article" date="2019" name="Int. J. Syst. Evol. Microbiol.">
        <title>The Global Catalogue of Microorganisms (GCM) 10K type strain sequencing project: providing services to taxonomists for standard genome sequencing and annotation.</title>
        <authorList>
            <consortium name="The Broad Institute Genomics Platform"/>
            <consortium name="The Broad Institute Genome Sequencing Center for Infectious Disease"/>
            <person name="Wu L."/>
            <person name="Ma J."/>
        </authorList>
    </citation>
    <scope>NUCLEOTIDE SEQUENCE [LARGE SCALE GENOMIC DNA]</scope>
    <source>
        <strain evidence="8">KCTC 22154</strain>
    </source>
</reference>
<dbReference type="Gene3D" id="3.40.50.10070">
    <property type="entry name" value="TolB, N-terminal domain"/>
    <property type="match status" value="1"/>
</dbReference>
<evidence type="ECO:0000256" key="1">
    <source>
        <dbReference type="ARBA" id="ARBA00004418"/>
    </source>
</evidence>
<proteinExistence type="inferred from homology"/>
<dbReference type="GO" id="GO:0051301">
    <property type="term" value="P:cell division"/>
    <property type="evidence" value="ECO:0007669"/>
    <property type="project" value="UniProtKB-UniRule"/>
</dbReference>
<dbReference type="InterPro" id="IPR011659">
    <property type="entry name" value="WD40"/>
</dbReference>
<protein>
    <recommendedName>
        <fullName evidence="5">Tol-Pal system protein TolB</fullName>
    </recommendedName>
</protein>
<evidence type="ECO:0000259" key="6">
    <source>
        <dbReference type="Pfam" id="PF04052"/>
    </source>
</evidence>
<comment type="similarity">
    <text evidence="2 5">Belongs to the TolB family.</text>
</comment>
<feature type="domain" description="TolB N-terminal" evidence="6">
    <location>
        <begin position="24"/>
        <end position="123"/>
    </location>
</feature>
<evidence type="ECO:0000256" key="4">
    <source>
        <dbReference type="ARBA" id="ARBA00022764"/>
    </source>
</evidence>
<comment type="caution">
    <text evidence="7">The sequence shown here is derived from an EMBL/GenBank/DDBJ whole genome shotgun (WGS) entry which is preliminary data.</text>
</comment>
<gene>
    <name evidence="5 7" type="primary">tolB</name>
    <name evidence="7" type="ORF">GCM10007157_12020</name>
</gene>
<feature type="signal peptide" evidence="5">
    <location>
        <begin position="1"/>
        <end position="22"/>
    </location>
</feature>
<name>A0A8H9I3R1_9GAMM</name>
<dbReference type="GO" id="GO:0042597">
    <property type="term" value="C:periplasmic space"/>
    <property type="evidence" value="ECO:0007669"/>
    <property type="project" value="UniProtKB-SubCell"/>
</dbReference>